<dbReference type="InterPro" id="IPR048356">
    <property type="entry name" value="MS_N"/>
</dbReference>
<name>A0AAD1YTY5_9LAMI</name>
<feature type="domain" description="Malate synthase N-terminal" evidence="1">
    <location>
        <begin position="25"/>
        <end position="77"/>
    </location>
</feature>
<proteinExistence type="predicted"/>
<dbReference type="SUPFAM" id="SSF51645">
    <property type="entry name" value="Malate synthase G"/>
    <property type="match status" value="1"/>
</dbReference>
<dbReference type="GO" id="GO:0005737">
    <property type="term" value="C:cytoplasm"/>
    <property type="evidence" value="ECO:0007669"/>
    <property type="project" value="TreeGrafter"/>
</dbReference>
<dbReference type="Proteomes" id="UP000834106">
    <property type="component" value="Chromosome 2"/>
</dbReference>
<dbReference type="InterPro" id="IPR006252">
    <property type="entry name" value="Malate_synthA"/>
</dbReference>
<dbReference type="AlphaFoldDB" id="A0AAD1YTY5"/>
<gene>
    <name evidence="2" type="ORF">FPE_LOCUS3616</name>
</gene>
<reference evidence="2" key="1">
    <citation type="submission" date="2023-05" db="EMBL/GenBank/DDBJ databases">
        <authorList>
            <person name="Huff M."/>
        </authorList>
    </citation>
    <scope>NUCLEOTIDE SEQUENCE</scope>
</reference>
<dbReference type="GO" id="GO:0004474">
    <property type="term" value="F:malate synthase activity"/>
    <property type="evidence" value="ECO:0007669"/>
    <property type="project" value="InterPro"/>
</dbReference>
<protein>
    <recommendedName>
        <fullName evidence="1">Malate synthase N-terminal domain-containing protein</fullName>
    </recommendedName>
</protein>
<sequence>MSGAKKRFQIEAIVTRDAEKTWKILEFANILTRDALQFVVDLQREFRNHIKYALECRKEAKMRYNNGGLPGCDLTTKYIREEDWVCATVSSMVADQSVEMIGPVERKMIFCP</sequence>
<evidence type="ECO:0000259" key="1">
    <source>
        <dbReference type="Pfam" id="PF20656"/>
    </source>
</evidence>
<dbReference type="GO" id="GO:0006097">
    <property type="term" value="P:glyoxylate cycle"/>
    <property type="evidence" value="ECO:0007669"/>
    <property type="project" value="InterPro"/>
</dbReference>
<dbReference type="Pfam" id="PF20656">
    <property type="entry name" value="MS_N"/>
    <property type="match status" value="1"/>
</dbReference>
<dbReference type="PANTHER" id="PTHR42902">
    <property type="entry name" value="MALATE SYNTHASE"/>
    <property type="match status" value="1"/>
</dbReference>
<evidence type="ECO:0000313" key="2">
    <source>
        <dbReference type="EMBL" id="CAI9756186.1"/>
    </source>
</evidence>
<evidence type="ECO:0000313" key="3">
    <source>
        <dbReference type="Proteomes" id="UP000834106"/>
    </source>
</evidence>
<keyword evidence="3" id="KW-1185">Reference proteome</keyword>
<accession>A0AAD1YTY5</accession>
<dbReference type="Gene3D" id="3.20.20.360">
    <property type="entry name" value="Malate synthase, domain 3"/>
    <property type="match status" value="1"/>
</dbReference>
<dbReference type="EMBL" id="OU503037">
    <property type="protein sequence ID" value="CAI9756186.1"/>
    <property type="molecule type" value="Genomic_DNA"/>
</dbReference>
<organism evidence="2 3">
    <name type="scientific">Fraxinus pennsylvanica</name>
    <dbReference type="NCBI Taxonomy" id="56036"/>
    <lineage>
        <taxon>Eukaryota</taxon>
        <taxon>Viridiplantae</taxon>
        <taxon>Streptophyta</taxon>
        <taxon>Embryophyta</taxon>
        <taxon>Tracheophyta</taxon>
        <taxon>Spermatophyta</taxon>
        <taxon>Magnoliopsida</taxon>
        <taxon>eudicotyledons</taxon>
        <taxon>Gunneridae</taxon>
        <taxon>Pentapetalae</taxon>
        <taxon>asterids</taxon>
        <taxon>lamiids</taxon>
        <taxon>Lamiales</taxon>
        <taxon>Oleaceae</taxon>
        <taxon>Oleeae</taxon>
        <taxon>Fraxinus</taxon>
    </lineage>
</organism>
<dbReference type="PANTHER" id="PTHR42902:SF1">
    <property type="entry name" value="MALATE SYNTHASE 1-RELATED"/>
    <property type="match status" value="1"/>
</dbReference>
<dbReference type="InterPro" id="IPR011076">
    <property type="entry name" value="Malate_synth_sf"/>
</dbReference>
<dbReference type="InterPro" id="IPR046363">
    <property type="entry name" value="MS_N_TIM-barrel_dom"/>
</dbReference>